<protein>
    <submittedName>
        <fullName evidence="2">Uncharacterized protein</fullName>
    </submittedName>
</protein>
<feature type="compositionally biased region" description="Basic residues" evidence="1">
    <location>
        <begin position="117"/>
        <end position="133"/>
    </location>
</feature>
<organism evidence="2 3">
    <name type="scientific">Euplotes crassus</name>
    <dbReference type="NCBI Taxonomy" id="5936"/>
    <lineage>
        <taxon>Eukaryota</taxon>
        <taxon>Sar</taxon>
        <taxon>Alveolata</taxon>
        <taxon>Ciliophora</taxon>
        <taxon>Intramacronucleata</taxon>
        <taxon>Spirotrichea</taxon>
        <taxon>Hypotrichia</taxon>
        <taxon>Euplotida</taxon>
        <taxon>Euplotidae</taxon>
        <taxon>Moneuplotes</taxon>
    </lineage>
</organism>
<proteinExistence type="predicted"/>
<accession>A0AAD1UR99</accession>
<feature type="compositionally biased region" description="Polar residues" evidence="1">
    <location>
        <begin position="62"/>
        <end position="72"/>
    </location>
</feature>
<comment type="caution">
    <text evidence="2">The sequence shown here is derived from an EMBL/GenBank/DDBJ whole genome shotgun (WGS) entry which is preliminary data.</text>
</comment>
<feature type="compositionally biased region" description="Basic residues" evidence="1">
    <location>
        <begin position="148"/>
        <end position="163"/>
    </location>
</feature>
<keyword evidence="3" id="KW-1185">Reference proteome</keyword>
<evidence type="ECO:0000313" key="3">
    <source>
        <dbReference type="Proteomes" id="UP001295684"/>
    </source>
</evidence>
<dbReference type="AlphaFoldDB" id="A0AAD1UR99"/>
<feature type="compositionally biased region" description="Basic and acidic residues" evidence="1">
    <location>
        <begin position="638"/>
        <end position="654"/>
    </location>
</feature>
<feature type="compositionally biased region" description="Pro residues" evidence="1">
    <location>
        <begin position="136"/>
        <end position="147"/>
    </location>
</feature>
<name>A0AAD1UR99_EUPCR</name>
<evidence type="ECO:0000256" key="1">
    <source>
        <dbReference type="SAM" id="MobiDB-lite"/>
    </source>
</evidence>
<feature type="compositionally biased region" description="Basic residues" evidence="1">
    <location>
        <begin position="284"/>
        <end position="296"/>
    </location>
</feature>
<reference evidence="2" key="1">
    <citation type="submission" date="2023-07" db="EMBL/GenBank/DDBJ databases">
        <authorList>
            <consortium name="AG Swart"/>
            <person name="Singh M."/>
            <person name="Singh A."/>
            <person name="Seah K."/>
            <person name="Emmerich C."/>
        </authorList>
    </citation>
    <scope>NUCLEOTIDE SEQUENCE</scope>
    <source>
        <strain evidence="2">DP1</strain>
    </source>
</reference>
<feature type="region of interest" description="Disordered" evidence="1">
    <location>
        <begin position="622"/>
        <end position="654"/>
    </location>
</feature>
<feature type="region of interest" description="Disordered" evidence="1">
    <location>
        <begin position="47"/>
        <end position="220"/>
    </location>
</feature>
<feature type="compositionally biased region" description="Basic residues" evidence="1">
    <location>
        <begin position="622"/>
        <end position="636"/>
    </location>
</feature>
<feature type="compositionally biased region" description="Basic residues" evidence="1">
    <location>
        <begin position="326"/>
        <end position="339"/>
    </location>
</feature>
<sequence length="747" mass="86327">MKSSIQNLLPHIRSIEVRDDQEPSDHNCNQGNSKVVITVDNLIEKLNKPNHPSHKVPKNPTKLASSTLTRAVQSKIPLPSKHCKKPNKKPDNNSTTNNTIEMYIDVESDENNYPIKNNKKRKPKEPSNPHKRLLNPPNPPTKPPQIPKPRKAATKALRPRISTKSRNIPQNSQNALKSLSFPSKSHVSQLNNSSGPQPRLGPCMTQSNCQGLPVEKKDSSRKKWDLEREIKRVEIRGKRRTTIAPKMIKGDLPRKAKKRNKSVSKVQMSKRAEKRQRTLDQTVKIKHKPKSTRPKSSKPNAIKKENLKRIRKKDKEHKKQKELKPIPHKKNKISKKNSNKKNNGTKKIYEKIVEKKVEKKAEQRVEQKVEQKVNQKLEKTMKKPVEKTEKTILKEKNNDLSQSFQPIEILADCNTNVDSIPDFDECNRTDLKTPKVTDVVDEAEDLHFDEIISKDSDVFEVNEIQPLKKDTPFKAAQEFVENFNDRSLFGDRITPHKNQFAPTPYKRNYKIETINEVQNDSPLDVVTPQKKSISPRKSQEDPWFHEPLDLESDKVDNKQIVPEDTNCKQAVLLNQRDPFEHFDEEMTHHNDVSVTSEMMENNFVKQFSMVQKSVKDFTKNVMKKKTRKKRNVKAQSKKNADEETKENVNEDKLKQRFKDNQIHLDSLKELVTGLKLTQNSEKDIELDTFLTDLNKIPKISKNSSSLYLLKDQKRLKVLEESQENSSGQNPEEPSKKVYLYGLLTYTI</sequence>
<feature type="region of interest" description="Disordered" evidence="1">
    <location>
        <begin position="248"/>
        <end position="347"/>
    </location>
</feature>
<evidence type="ECO:0000313" key="2">
    <source>
        <dbReference type="EMBL" id="CAI2369600.1"/>
    </source>
</evidence>
<dbReference type="EMBL" id="CAMPGE010010754">
    <property type="protein sequence ID" value="CAI2369600.1"/>
    <property type="molecule type" value="Genomic_DNA"/>
</dbReference>
<feature type="compositionally biased region" description="Polar residues" evidence="1">
    <location>
        <begin position="164"/>
        <end position="196"/>
    </location>
</feature>
<gene>
    <name evidence="2" type="ORF">ECRASSUSDP1_LOCUS10903</name>
</gene>
<dbReference type="Proteomes" id="UP001295684">
    <property type="component" value="Unassembled WGS sequence"/>
</dbReference>